<feature type="transmembrane region" description="Helical" evidence="1">
    <location>
        <begin position="45"/>
        <end position="66"/>
    </location>
</feature>
<sequence length="108" mass="11905">MYQLSLGVEAGMVQGRLQQDAWHLLFAALGAMAVAPMNWRNSRRAYWINLILVSVVDIGFIALIVLPGYMPTRLAGLPGPLLWLAARVCSSWAQWTVPASRRGLTKLA</sequence>
<keyword evidence="1" id="KW-0812">Transmembrane</keyword>
<gene>
    <name evidence="2" type="ORF">ACFOW7_05470</name>
</gene>
<feature type="transmembrane region" description="Helical" evidence="1">
    <location>
        <begin position="21"/>
        <end position="39"/>
    </location>
</feature>
<accession>A0ABV8ML03</accession>
<dbReference type="RefSeq" id="WP_378161886.1">
    <property type="nucleotide sequence ID" value="NZ_JBHSBU010000001.1"/>
</dbReference>
<organism evidence="2 3">
    <name type="scientific">Chitinimonas lacunae</name>
    <dbReference type="NCBI Taxonomy" id="1963018"/>
    <lineage>
        <taxon>Bacteria</taxon>
        <taxon>Pseudomonadati</taxon>
        <taxon>Pseudomonadota</taxon>
        <taxon>Betaproteobacteria</taxon>
        <taxon>Neisseriales</taxon>
        <taxon>Chitinibacteraceae</taxon>
        <taxon>Chitinimonas</taxon>
    </lineage>
</organism>
<reference evidence="3" key="1">
    <citation type="journal article" date="2019" name="Int. J. Syst. Evol. Microbiol.">
        <title>The Global Catalogue of Microorganisms (GCM) 10K type strain sequencing project: providing services to taxonomists for standard genome sequencing and annotation.</title>
        <authorList>
            <consortium name="The Broad Institute Genomics Platform"/>
            <consortium name="The Broad Institute Genome Sequencing Center for Infectious Disease"/>
            <person name="Wu L."/>
            <person name="Ma J."/>
        </authorList>
    </citation>
    <scope>NUCLEOTIDE SEQUENCE [LARGE SCALE GENOMIC DNA]</scope>
    <source>
        <strain evidence="3">LMG 29894</strain>
    </source>
</reference>
<keyword evidence="1" id="KW-0472">Membrane</keyword>
<keyword evidence="3" id="KW-1185">Reference proteome</keyword>
<evidence type="ECO:0000313" key="2">
    <source>
        <dbReference type="EMBL" id="MFC4158808.1"/>
    </source>
</evidence>
<evidence type="ECO:0000313" key="3">
    <source>
        <dbReference type="Proteomes" id="UP001595791"/>
    </source>
</evidence>
<keyword evidence="1" id="KW-1133">Transmembrane helix</keyword>
<protein>
    <recommendedName>
        <fullName evidence="4">Rod shape-determining protein MreD</fullName>
    </recommendedName>
</protein>
<name>A0ABV8ML03_9NEIS</name>
<dbReference type="EMBL" id="JBHSBU010000001">
    <property type="protein sequence ID" value="MFC4158808.1"/>
    <property type="molecule type" value="Genomic_DNA"/>
</dbReference>
<evidence type="ECO:0008006" key="4">
    <source>
        <dbReference type="Google" id="ProtNLM"/>
    </source>
</evidence>
<proteinExistence type="predicted"/>
<dbReference type="Proteomes" id="UP001595791">
    <property type="component" value="Unassembled WGS sequence"/>
</dbReference>
<evidence type="ECO:0000256" key="1">
    <source>
        <dbReference type="SAM" id="Phobius"/>
    </source>
</evidence>
<comment type="caution">
    <text evidence="2">The sequence shown here is derived from an EMBL/GenBank/DDBJ whole genome shotgun (WGS) entry which is preliminary data.</text>
</comment>